<evidence type="ECO:0000256" key="3">
    <source>
        <dbReference type="ARBA" id="ARBA00022448"/>
    </source>
</evidence>
<keyword evidence="9 10" id="KW-0472">Membrane</keyword>
<comment type="similarity">
    <text evidence="2 11">Belongs to the mitochondrial carrier (TC 2.A.29) family.</text>
</comment>
<name>A0A9N9WMM6_9DIPT</name>
<evidence type="ECO:0000313" key="13">
    <source>
        <dbReference type="Proteomes" id="UP001153620"/>
    </source>
</evidence>
<dbReference type="PROSITE" id="PS50920">
    <property type="entry name" value="SOLCAR"/>
    <property type="match status" value="3"/>
</dbReference>
<dbReference type="Proteomes" id="UP001153620">
    <property type="component" value="Chromosome 1"/>
</dbReference>
<dbReference type="PANTHER" id="PTHR45829">
    <property type="entry name" value="MITOCHONDRIAL CARRIER PROTEIN RIM2"/>
    <property type="match status" value="1"/>
</dbReference>
<evidence type="ECO:0000256" key="7">
    <source>
        <dbReference type="ARBA" id="ARBA00022989"/>
    </source>
</evidence>
<evidence type="ECO:0000256" key="8">
    <source>
        <dbReference type="ARBA" id="ARBA00023128"/>
    </source>
</evidence>
<evidence type="ECO:0000256" key="10">
    <source>
        <dbReference type="PROSITE-ProRule" id="PRU00282"/>
    </source>
</evidence>
<keyword evidence="5" id="KW-0677">Repeat</keyword>
<dbReference type="EMBL" id="OU895877">
    <property type="protein sequence ID" value="CAG9797040.1"/>
    <property type="molecule type" value="Genomic_DNA"/>
</dbReference>
<dbReference type="InterPro" id="IPR002067">
    <property type="entry name" value="MCP"/>
</dbReference>
<dbReference type="Pfam" id="PF00153">
    <property type="entry name" value="Mito_carr"/>
    <property type="match status" value="4"/>
</dbReference>
<dbReference type="InterPro" id="IPR049562">
    <property type="entry name" value="SLC25A33/36-like"/>
</dbReference>
<keyword evidence="13" id="KW-1185">Reference proteome</keyword>
<sequence>MSERDSIIHLIAGGVAGTAGAVVTCPLEVVKTRLQSSNAFLSTPTRSARISDTSSLQNSYSALRRPEQRRKFSSTILKRIRPQKSPLKTFCNRFNINVYAISHCGISSAPKSMSIIQCLKHIVQTEGSRALFKGLGPNIVGVAPSRAIYFCTYSQTKEALYNYGILSTDSPLSHIASASCAGFVSSTVTNPIWFVKTRLQLDHNSTNKMTVIDCIKGIYRTNGLRGFYKGITASYFGISETVVHFVIYETLKRRLVDLRQKRPEEGKSTRDFVEFMIAGATSKTIASCIAYPHEVARTRLREEGNKYNRFWQTLFLVWKEEGKAGLYRGLATQLVRQIPNTAIMMATYESVVYLLSMKFNATFYLEGHRNGNSNGKSH</sequence>
<dbReference type="FunFam" id="1.50.40.10:FF:000028">
    <property type="entry name" value="Solute carrier family 25 member 33"/>
    <property type="match status" value="1"/>
</dbReference>
<dbReference type="PRINTS" id="PR00784">
    <property type="entry name" value="MTUNCOUPLING"/>
</dbReference>
<accession>A0A9N9WMM6</accession>
<keyword evidence="8" id="KW-0496">Mitochondrion</keyword>
<evidence type="ECO:0000256" key="4">
    <source>
        <dbReference type="ARBA" id="ARBA00022692"/>
    </source>
</evidence>
<dbReference type="GO" id="GO:1990519">
    <property type="term" value="P:pyrimidine nucleotide import into mitochondrion"/>
    <property type="evidence" value="ECO:0007669"/>
    <property type="project" value="TreeGrafter"/>
</dbReference>
<keyword evidence="3 11" id="KW-0813">Transport</keyword>
<organism evidence="12 13">
    <name type="scientific">Chironomus riparius</name>
    <dbReference type="NCBI Taxonomy" id="315576"/>
    <lineage>
        <taxon>Eukaryota</taxon>
        <taxon>Metazoa</taxon>
        <taxon>Ecdysozoa</taxon>
        <taxon>Arthropoda</taxon>
        <taxon>Hexapoda</taxon>
        <taxon>Insecta</taxon>
        <taxon>Pterygota</taxon>
        <taxon>Neoptera</taxon>
        <taxon>Endopterygota</taxon>
        <taxon>Diptera</taxon>
        <taxon>Nematocera</taxon>
        <taxon>Chironomoidea</taxon>
        <taxon>Chironomidae</taxon>
        <taxon>Chironominae</taxon>
        <taxon>Chironomus</taxon>
    </lineage>
</organism>
<dbReference type="GO" id="GO:0005743">
    <property type="term" value="C:mitochondrial inner membrane"/>
    <property type="evidence" value="ECO:0007669"/>
    <property type="project" value="UniProtKB-SubCell"/>
</dbReference>
<keyword evidence="4 10" id="KW-0812">Transmembrane</keyword>
<evidence type="ECO:0000313" key="12">
    <source>
        <dbReference type="EMBL" id="CAG9797040.1"/>
    </source>
</evidence>
<evidence type="ECO:0000256" key="1">
    <source>
        <dbReference type="ARBA" id="ARBA00004448"/>
    </source>
</evidence>
<evidence type="ECO:0000256" key="11">
    <source>
        <dbReference type="RuleBase" id="RU000488"/>
    </source>
</evidence>
<gene>
    <name evidence="12" type="ORF">CHIRRI_LOCUS41</name>
</gene>
<dbReference type="InterPro" id="IPR023395">
    <property type="entry name" value="MCP_dom_sf"/>
</dbReference>
<keyword evidence="6" id="KW-0999">Mitochondrion inner membrane</keyword>
<dbReference type="AlphaFoldDB" id="A0A9N9WMM6"/>
<evidence type="ECO:0000256" key="9">
    <source>
        <dbReference type="ARBA" id="ARBA00023136"/>
    </source>
</evidence>
<feature type="repeat" description="Solcar" evidence="10">
    <location>
        <begin position="270"/>
        <end position="354"/>
    </location>
</feature>
<protein>
    <recommendedName>
        <fullName evidence="14">Mitochondrial carrier protein</fullName>
    </recommendedName>
</protein>
<dbReference type="Gene3D" id="1.50.40.10">
    <property type="entry name" value="Mitochondrial carrier domain"/>
    <property type="match status" value="2"/>
</dbReference>
<dbReference type="OrthoDB" id="269120at2759"/>
<comment type="subcellular location">
    <subcellularLocation>
        <location evidence="1">Mitochondrion inner membrane</location>
        <topology evidence="1">Multi-pass membrane protein</topology>
    </subcellularLocation>
</comment>
<proteinExistence type="inferred from homology"/>
<feature type="repeat" description="Solcar" evidence="10">
    <location>
        <begin position="169"/>
        <end position="254"/>
    </location>
</feature>
<keyword evidence="7" id="KW-1133">Transmembrane helix</keyword>
<dbReference type="InterPro" id="IPR018108">
    <property type="entry name" value="MCP_transmembrane"/>
</dbReference>
<feature type="repeat" description="Solcar" evidence="10">
    <location>
        <begin position="4"/>
        <end position="159"/>
    </location>
</feature>
<dbReference type="PANTHER" id="PTHR45829:SF4">
    <property type="entry name" value="MITOCHONDRIAL CARRIER PROTEIN RIM2"/>
    <property type="match status" value="1"/>
</dbReference>
<reference evidence="12" key="1">
    <citation type="submission" date="2022-01" db="EMBL/GenBank/DDBJ databases">
        <authorList>
            <person name="King R."/>
        </authorList>
    </citation>
    <scope>NUCLEOTIDE SEQUENCE</scope>
</reference>
<evidence type="ECO:0000256" key="2">
    <source>
        <dbReference type="ARBA" id="ARBA00006375"/>
    </source>
</evidence>
<evidence type="ECO:0008006" key="14">
    <source>
        <dbReference type="Google" id="ProtNLM"/>
    </source>
</evidence>
<dbReference type="SUPFAM" id="SSF103506">
    <property type="entry name" value="Mitochondrial carrier"/>
    <property type="match status" value="1"/>
</dbReference>
<dbReference type="GO" id="GO:0015218">
    <property type="term" value="F:pyrimidine nucleotide transmembrane transporter activity"/>
    <property type="evidence" value="ECO:0007669"/>
    <property type="project" value="InterPro"/>
</dbReference>
<evidence type="ECO:0000256" key="6">
    <source>
        <dbReference type="ARBA" id="ARBA00022792"/>
    </source>
</evidence>
<evidence type="ECO:0000256" key="5">
    <source>
        <dbReference type="ARBA" id="ARBA00022737"/>
    </source>
</evidence>
<reference evidence="12" key="2">
    <citation type="submission" date="2022-10" db="EMBL/GenBank/DDBJ databases">
        <authorList>
            <consortium name="ENA_rothamsted_submissions"/>
            <consortium name="culmorum"/>
            <person name="King R."/>
        </authorList>
    </citation>
    <scope>NUCLEOTIDE SEQUENCE</scope>
</reference>